<reference evidence="2 3" key="1">
    <citation type="journal article" date="2010" name="Nature">
        <title>The Ectocarpus genome and the independent evolution of multicellularity in brown algae.</title>
        <authorList>
            <person name="Cock J.M."/>
            <person name="Sterck L."/>
            <person name="Rouze P."/>
            <person name="Scornet D."/>
            <person name="Allen A.E."/>
            <person name="Amoutzias G."/>
            <person name="Anthouard V."/>
            <person name="Artiguenave F."/>
            <person name="Aury J.M."/>
            <person name="Badger J.H."/>
            <person name="Beszteri B."/>
            <person name="Billiau K."/>
            <person name="Bonnet E."/>
            <person name="Bothwell J.H."/>
            <person name="Bowler C."/>
            <person name="Boyen C."/>
            <person name="Brownlee C."/>
            <person name="Carrano C.J."/>
            <person name="Charrier B."/>
            <person name="Cho G.Y."/>
            <person name="Coelho S.M."/>
            <person name="Collen J."/>
            <person name="Corre E."/>
            <person name="Da Silva C."/>
            <person name="Delage L."/>
            <person name="Delaroque N."/>
            <person name="Dittami S.M."/>
            <person name="Doulbeau S."/>
            <person name="Elias M."/>
            <person name="Farnham G."/>
            <person name="Gachon C.M."/>
            <person name="Gschloessl B."/>
            <person name="Heesch S."/>
            <person name="Jabbari K."/>
            <person name="Jubin C."/>
            <person name="Kawai H."/>
            <person name="Kimura K."/>
            <person name="Kloareg B."/>
            <person name="Kupper F.C."/>
            <person name="Lang D."/>
            <person name="Le Bail A."/>
            <person name="Leblanc C."/>
            <person name="Lerouge P."/>
            <person name="Lohr M."/>
            <person name="Lopez P.J."/>
            <person name="Martens C."/>
            <person name="Maumus F."/>
            <person name="Michel G."/>
            <person name="Miranda-Saavedra D."/>
            <person name="Morales J."/>
            <person name="Moreau H."/>
            <person name="Motomura T."/>
            <person name="Nagasato C."/>
            <person name="Napoli C.A."/>
            <person name="Nelson D.R."/>
            <person name="Nyvall-Collen P."/>
            <person name="Peters A.F."/>
            <person name="Pommier C."/>
            <person name="Potin P."/>
            <person name="Poulain J."/>
            <person name="Quesneville H."/>
            <person name="Read B."/>
            <person name="Rensing S.A."/>
            <person name="Ritter A."/>
            <person name="Rousvoal S."/>
            <person name="Samanta M."/>
            <person name="Samson G."/>
            <person name="Schroeder D.C."/>
            <person name="Segurens B."/>
            <person name="Strittmatter M."/>
            <person name="Tonon T."/>
            <person name="Tregear J.W."/>
            <person name="Valentin K."/>
            <person name="von Dassow P."/>
            <person name="Yamagishi T."/>
            <person name="Van de Peer Y."/>
            <person name="Wincker P."/>
        </authorList>
    </citation>
    <scope>NUCLEOTIDE SEQUENCE [LARGE SCALE GENOMIC DNA]</scope>
    <source>
        <strain evidence="3">Ec32 / CCAP1310/4</strain>
    </source>
</reference>
<evidence type="ECO:0000313" key="3">
    <source>
        <dbReference type="Proteomes" id="UP000002630"/>
    </source>
</evidence>
<name>D8LKH0_ECTSI</name>
<gene>
    <name evidence="2" type="ORF">Esi_0030_0060</name>
</gene>
<dbReference type="InParanoid" id="D8LKH0"/>
<organism evidence="2 3">
    <name type="scientific">Ectocarpus siliculosus</name>
    <name type="common">Brown alga</name>
    <name type="synonym">Conferva siliculosa</name>
    <dbReference type="NCBI Taxonomy" id="2880"/>
    <lineage>
        <taxon>Eukaryota</taxon>
        <taxon>Sar</taxon>
        <taxon>Stramenopiles</taxon>
        <taxon>Ochrophyta</taxon>
        <taxon>PX clade</taxon>
        <taxon>Phaeophyceae</taxon>
        <taxon>Ectocarpales</taxon>
        <taxon>Ectocarpaceae</taxon>
        <taxon>Ectocarpus</taxon>
    </lineage>
</organism>
<evidence type="ECO:0000313" key="2">
    <source>
        <dbReference type="EMBL" id="CBN74560.1"/>
    </source>
</evidence>
<feature type="region of interest" description="Disordered" evidence="1">
    <location>
        <begin position="447"/>
        <end position="500"/>
    </location>
</feature>
<dbReference type="AlphaFoldDB" id="D8LKH0"/>
<proteinExistence type="predicted"/>
<dbReference type="EMBL" id="FN648487">
    <property type="protein sequence ID" value="CBN74560.1"/>
    <property type="molecule type" value="Genomic_DNA"/>
</dbReference>
<dbReference type="EMBL" id="FN649744">
    <property type="protein sequence ID" value="CBN74560.1"/>
    <property type="molecule type" value="Genomic_DNA"/>
</dbReference>
<keyword evidence="3" id="KW-1185">Reference proteome</keyword>
<accession>D8LKH0</accession>
<feature type="compositionally biased region" description="Polar residues" evidence="1">
    <location>
        <begin position="485"/>
        <end position="500"/>
    </location>
</feature>
<evidence type="ECO:0000256" key="1">
    <source>
        <dbReference type="SAM" id="MobiDB-lite"/>
    </source>
</evidence>
<dbReference type="OrthoDB" id="10496979at2759"/>
<feature type="compositionally biased region" description="Basic and acidic residues" evidence="1">
    <location>
        <begin position="466"/>
        <end position="476"/>
    </location>
</feature>
<protein>
    <submittedName>
        <fullName evidence="2">Uncharacterized protein</fullName>
    </submittedName>
</protein>
<dbReference type="Proteomes" id="UP000002630">
    <property type="component" value="Linkage Group LG19"/>
</dbReference>
<sequence length="500" mass="54518">MSGSALFFKCGSDVDLARFVPLVPPVTCPLAGSRSIADHNFIETLKECYYAFEALTQHPYEFKSYEWGRFPEIVTIDGCAKINTDNTDTSQFQIARTERHVDTDHQHQLLKISMISKMVFPKRVRFVLEAAPTFGFSNRISNLMFRTARGKMADPGSPQTGDLGELVKALGDDAITDLSSKSFADLKNIYTLCFAGRKGISRFRNKDALVQCFQELWISRDGGGAGERCSKLFIGKQPGTTAGVEGAFTPDGVMYANVFQIAAESAADAVDVSAHFLVPPSLMITDIPCMLAPIAERLHPWLLENEGRLPRDADGVVSLPALQHLGAHAHEFPDEHSVKFPTESFPSPPPSSATDVVVDNIYAVYADANFSLPAQPHVNFGALLQRSARSATAEVGDTSSLSKRFCTLAENQLISLHQQGCYAMTLFEVVAVFSAWLHRAVNAKADDGGAIPGLVPPDEGGTNDTSSDHEMDDSHQSARWMTCRCPSSAQSPNSSRKFSE</sequence>